<dbReference type="NCBIfam" id="TIGR01123">
    <property type="entry name" value="ilvE_II"/>
    <property type="match status" value="1"/>
</dbReference>
<dbReference type="SUPFAM" id="SSF56752">
    <property type="entry name" value="D-aminoacid aminotransferase-like PLP-dependent enzymes"/>
    <property type="match status" value="1"/>
</dbReference>
<dbReference type="PANTHER" id="PTHR42825:SF2">
    <property type="entry name" value="BRANCHED-CHAIN-AMINO-ACID AMINOTRANSFERASE 3, CHLOROPLASTIC-RELATED"/>
    <property type="match status" value="1"/>
</dbReference>
<dbReference type="Proteomes" id="UP000008743">
    <property type="component" value="Unassembled WGS sequence"/>
</dbReference>
<dbReference type="PIRSF" id="PIRSF006468">
    <property type="entry name" value="BCAT1"/>
    <property type="match status" value="1"/>
</dbReference>
<dbReference type="InterPro" id="IPR043131">
    <property type="entry name" value="BCAT-like_N"/>
</dbReference>
<dbReference type="Gene3D" id="3.30.470.10">
    <property type="match status" value="1"/>
</dbReference>
<dbReference type="OrthoDB" id="409992at2759"/>
<gene>
    <name evidence="7" type="ORF">CAOG_000760</name>
</gene>
<name>A0A0D2WHT9_CAPO3</name>
<evidence type="ECO:0000256" key="5">
    <source>
        <dbReference type="ARBA" id="ARBA00022898"/>
    </source>
</evidence>
<keyword evidence="4 7" id="KW-0808">Transferase</keyword>
<sequence>MSRVPDKLGFDFVQTNGHVQYVWRNGKWSDDAELQASPYVRVHIAATALHYGQSVFEGLKAFRCRDGRVRVFRPDRNAARMAESAERLMMPVVPTDVFIAAIERCIRANADFIPSYEHGGSLYIRPILFGSGARVPPEPADEYTFIVYVVPVGDYYAGTSAVTALVVRDADRAAPLGVGHVKAAGNYAASMESTLSSKKKGYPLSLYLDPLHHKYIDEFSTSNFVAIDANGHYVTPESRTVLPSITNASLMQLCADMGIPVERRQIAIEEVARFAEVAACGTAVVLSPVNRIVTDADVISIGTLTIGPIMKRLYDRLKAIQRGDEPDPFGWMHVVPNV</sequence>
<organism evidence="7 8">
    <name type="scientific">Capsaspora owczarzaki (strain ATCC 30864)</name>
    <dbReference type="NCBI Taxonomy" id="595528"/>
    <lineage>
        <taxon>Eukaryota</taxon>
        <taxon>Filasterea</taxon>
        <taxon>Capsaspora</taxon>
    </lineage>
</organism>
<dbReference type="InterPro" id="IPR005786">
    <property type="entry name" value="B_amino_transII"/>
</dbReference>
<dbReference type="NCBIfam" id="NF009897">
    <property type="entry name" value="PRK13357.1"/>
    <property type="match status" value="1"/>
</dbReference>
<dbReference type="RefSeq" id="XP_004365631.1">
    <property type="nucleotide sequence ID" value="XM_004365574.2"/>
</dbReference>
<evidence type="ECO:0000313" key="8">
    <source>
        <dbReference type="Proteomes" id="UP000008743"/>
    </source>
</evidence>
<dbReference type="CDD" id="cd01557">
    <property type="entry name" value="BCAT_beta_family"/>
    <property type="match status" value="1"/>
</dbReference>
<feature type="modified residue" description="N6-(pyridoxal phosphate)lysine" evidence="6">
    <location>
        <position position="182"/>
    </location>
</feature>
<dbReference type="InterPro" id="IPR036038">
    <property type="entry name" value="Aminotransferase-like"/>
</dbReference>
<evidence type="ECO:0000256" key="2">
    <source>
        <dbReference type="ARBA" id="ARBA00009320"/>
    </source>
</evidence>
<dbReference type="FunFam" id="3.30.470.10:FF:000004">
    <property type="entry name" value="Branched-chain-amino-acid aminotransferase"/>
    <property type="match status" value="1"/>
</dbReference>
<dbReference type="STRING" id="595528.A0A0D2WHT9"/>
<dbReference type="eggNOG" id="KOG0975">
    <property type="taxonomic scope" value="Eukaryota"/>
</dbReference>
<keyword evidence="5" id="KW-0663">Pyridoxal phosphate</keyword>
<dbReference type="InterPro" id="IPR001544">
    <property type="entry name" value="Aminotrans_IV"/>
</dbReference>
<evidence type="ECO:0000256" key="6">
    <source>
        <dbReference type="PIRSR" id="PIRSR006468-1"/>
    </source>
</evidence>
<dbReference type="GO" id="GO:0004084">
    <property type="term" value="F:branched-chain-amino-acid transaminase activity"/>
    <property type="evidence" value="ECO:0007669"/>
    <property type="project" value="InterPro"/>
</dbReference>
<protein>
    <submittedName>
        <fullName evidence="7">Branched-chain amino acid aminotransferase</fullName>
    </submittedName>
</protein>
<dbReference type="GO" id="GO:0009081">
    <property type="term" value="P:branched-chain amino acid metabolic process"/>
    <property type="evidence" value="ECO:0007669"/>
    <property type="project" value="InterPro"/>
</dbReference>
<dbReference type="EMBL" id="KE346360">
    <property type="protein sequence ID" value="KJE89250.1"/>
    <property type="molecule type" value="Genomic_DNA"/>
</dbReference>
<evidence type="ECO:0000256" key="1">
    <source>
        <dbReference type="ARBA" id="ARBA00001933"/>
    </source>
</evidence>
<dbReference type="PhylomeDB" id="A0A0D2WHT9"/>
<comment type="similarity">
    <text evidence="2">Belongs to the class-IV pyridoxal-phosphate-dependent aminotransferase family.</text>
</comment>
<keyword evidence="8" id="KW-1185">Reference proteome</keyword>
<dbReference type="PANTHER" id="PTHR42825">
    <property type="entry name" value="AMINO ACID AMINOTRANSFERASE"/>
    <property type="match status" value="1"/>
</dbReference>
<reference evidence="8" key="1">
    <citation type="submission" date="2011-02" db="EMBL/GenBank/DDBJ databases">
        <title>The Genome Sequence of Capsaspora owczarzaki ATCC 30864.</title>
        <authorList>
            <person name="Russ C."/>
            <person name="Cuomo C."/>
            <person name="Burger G."/>
            <person name="Gray M.W."/>
            <person name="Holland P.W.H."/>
            <person name="King N."/>
            <person name="Lang F.B.F."/>
            <person name="Roger A.J."/>
            <person name="Ruiz-Trillo I."/>
            <person name="Young S.K."/>
            <person name="Zeng Q."/>
            <person name="Gargeya S."/>
            <person name="Alvarado L."/>
            <person name="Berlin A."/>
            <person name="Chapman S.B."/>
            <person name="Chen Z."/>
            <person name="Freedman E."/>
            <person name="Gellesch M."/>
            <person name="Goldberg J."/>
            <person name="Griggs A."/>
            <person name="Gujja S."/>
            <person name="Heilman E."/>
            <person name="Heiman D."/>
            <person name="Howarth C."/>
            <person name="Mehta T."/>
            <person name="Neiman D."/>
            <person name="Pearson M."/>
            <person name="Roberts A."/>
            <person name="Saif S."/>
            <person name="Shea T."/>
            <person name="Shenoy N."/>
            <person name="Sisk P."/>
            <person name="Stolte C."/>
            <person name="Sykes S."/>
            <person name="White J."/>
            <person name="Yandava C."/>
            <person name="Haas B."/>
            <person name="Nusbaum C."/>
            <person name="Birren B."/>
        </authorList>
    </citation>
    <scope>NUCLEOTIDE SEQUENCE</scope>
    <source>
        <strain evidence="8">ATCC 30864</strain>
    </source>
</reference>
<dbReference type="AlphaFoldDB" id="A0A0D2WHT9"/>
<evidence type="ECO:0000256" key="4">
    <source>
        <dbReference type="ARBA" id="ARBA00022679"/>
    </source>
</evidence>
<dbReference type="Gene3D" id="3.20.10.10">
    <property type="entry name" value="D-amino Acid Aminotransferase, subunit A, domain 2"/>
    <property type="match status" value="1"/>
</dbReference>
<dbReference type="InterPro" id="IPR043132">
    <property type="entry name" value="BCAT-like_C"/>
</dbReference>
<dbReference type="InParanoid" id="A0A0D2WHT9"/>
<keyword evidence="3 7" id="KW-0032">Aminotransferase</keyword>
<accession>A0A0D2WHT9</accession>
<dbReference type="InterPro" id="IPR033939">
    <property type="entry name" value="BCAT_family"/>
</dbReference>
<evidence type="ECO:0000256" key="3">
    <source>
        <dbReference type="ARBA" id="ARBA00022576"/>
    </source>
</evidence>
<evidence type="ECO:0000313" key="7">
    <source>
        <dbReference type="EMBL" id="KJE89250.1"/>
    </source>
</evidence>
<dbReference type="Pfam" id="PF01063">
    <property type="entry name" value="Aminotran_4"/>
    <property type="match status" value="1"/>
</dbReference>
<dbReference type="OMA" id="VGMNAAY"/>
<comment type="cofactor">
    <cofactor evidence="1">
        <name>pyridoxal 5'-phosphate</name>
        <dbReference type="ChEBI" id="CHEBI:597326"/>
    </cofactor>
</comment>
<proteinExistence type="inferred from homology"/>